<dbReference type="EMBL" id="AC002986">
    <property type="protein sequence ID" value="AAC17061.1"/>
    <property type="molecule type" value="Genomic_DNA"/>
</dbReference>
<dbReference type="PIR" id="T01033">
    <property type="entry name" value="T01033"/>
</dbReference>
<reference key="3">
    <citation type="journal article" date="2000" name="Nature">
        <title>Sequence and analysis of chromosome 1 of the plant Arabidopsis thaliana.</title>
        <authorList>
            <person name="Theologis A."/>
            <person name="Ecker J.R."/>
            <person name="Palm C.J."/>
            <person name="Federspiel N.A."/>
            <person name="Kaul S."/>
            <person name="White O."/>
            <person name="Alonso J."/>
            <person name="Altafi H."/>
            <person name="Araujo R."/>
            <person name="Bowman C.L."/>
            <person name="Brooks S.Y."/>
            <person name="Buehler E."/>
            <person name="Chan A."/>
            <person name="Chao Q."/>
            <person name="Chen H."/>
            <person name="Cheuk R.F."/>
            <person name="Chin C.W."/>
            <person name="Chung M.K."/>
            <person name="Conn L."/>
            <person name="Conway A.B."/>
            <person name="Conway A.R."/>
            <person name="Creasy T.H."/>
            <person name="Dewar K."/>
            <person name="Dunn P."/>
            <person name="Etgu P."/>
            <person name="Feldblyum T.V."/>
            <person name="Feng J."/>
            <person name="Fong B."/>
            <person name="Fujii C.Y."/>
            <person name="Gill J.E."/>
            <person name="Goldsmith A.D."/>
            <person name="Haas B."/>
            <person name="Hansen N.F."/>
            <person name="Hughes B."/>
            <person name="Huizar L."/>
            <person name="Hunter J.L."/>
            <person name="Jenkins J."/>
            <person name="Johnson-Hopson C."/>
            <person name="Khan S."/>
            <person name="Khaykin E."/>
            <person name="Kim C.J."/>
            <person name="Koo H.L."/>
            <person name="Kremenetskaia I."/>
            <person name="Kurtz D.B."/>
            <person name="Kwan A."/>
            <person name="Lam B."/>
            <person name="Langin-Hooper S."/>
            <person name="Lee A."/>
            <person name="Lee J.M."/>
            <person name="Lenz C.A."/>
            <person name="Li J.H."/>
            <person name="Li Y."/>
            <person name="Lin X."/>
            <person name="Liu S.X."/>
            <person name="Liu Z.A."/>
            <person name="Luros J.S."/>
            <person name="Maiti R."/>
            <person name="Marziali A."/>
            <person name="Militscher J."/>
            <person name="Miranda M."/>
            <person name="Nguyen M."/>
            <person name="Nierman W.C."/>
            <person name="Osborne B.I."/>
            <person name="Pai G."/>
            <person name="Peterson J."/>
            <person name="Pham P.K."/>
            <person name="Rizzo M."/>
            <person name="Rooney T."/>
            <person name="Rowley D."/>
            <person name="Sakano H."/>
            <person name="Salzberg S.L."/>
            <person name="Schwartz J.R."/>
            <person name="Shinn P."/>
            <person name="Southwick A.M."/>
            <person name="Sun H."/>
            <person name="Tallon L.J."/>
            <person name="Tambunga G."/>
            <person name="Toriumi M.J."/>
            <person name="Town C.D."/>
            <person name="Utterback T."/>
            <person name="Van Aken S."/>
            <person name="Vaysberg M."/>
            <person name="Vysotskaia V.S."/>
            <person name="Walker M."/>
            <person name="Wu D."/>
            <person name="Yu G."/>
            <person name="Fraser C.M."/>
            <person name="Venter J.C."/>
            <person name="Davis R.W."/>
        </authorList>
    </citation>
    <scope>NUCLEOTIDE SEQUENCE [LARGE SCALE GENOMIC DNA]</scope>
    <source>
        <strain>cv. Columbia</strain>
    </source>
</reference>
<proteinExistence type="predicted"/>
<dbReference type="AlphaFoldDB" id="O64529"/>
<evidence type="ECO:0000313" key="1">
    <source>
        <dbReference type="EMBL" id="AAC17061.1"/>
    </source>
</evidence>
<reference evidence="1" key="2">
    <citation type="submission" date="1998-05" db="EMBL/GenBank/DDBJ databases">
        <authorList>
            <person name="Theologis"/>
        </authorList>
    </citation>
    <scope>NUCLEOTIDE SEQUENCE</scope>
</reference>
<name>O64529_ARATH</name>
<accession>O64529</accession>
<reference evidence="1" key="1">
    <citation type="submission" date="1997-10" db="EMBL/GenBank/DDBJ databases">
        <title>Arabidopsis thaliana chromosome 1 YAC YUP8H12R sequence.</title>
        <authorList>
            <person name="Theologis A."/>
            <person name="Vysotskaia V.S."/>
            <person name="Osborne B.I."/>
            <person name="Schwartz J.R."/>
            <person name="Federspiel N.A."/>
            <person name="Kwan A."/>
            <person name="Toriumi M."/>
            <person name="Yu G."/>
            <person name="Oji"/>
            <person name="O"/>
            <person name="Araujo R."/>
            <person name="Chung E."/>
            <person name="Dewer K."/>
            <person name="Dietrich F."/>
            <person name="Ecker J.R."/>
            <person name="Marziali A."/>
            <person name="Oefner P."/>
            <person name="Davis R.W."/>
        </authorList>
    </citation>
    <scope>NUCLEOTIDE SEQUENCE</scope>
</reference>
<organism evidence="1">
    <name type="scientific">Arabidopsis thaliana</name>
    <name type="common">Mouse-ear cress</name>
    <dbReference type="NCBI Taxonomy" id="3702"/>
    <lineage>
        <taxon>Eukaryota</taxon>
        <taxon>Viridiplantae</taxon>
        <taxon>Streptophyta</taxon>
        <taxon>Embryophyta</taxon>
        <taxon>Tracheophyta</taxon>
        <taxon>Spermatophyta</taxon>
        <taxon>Magnoliopsida</taxon>
        <taxon>eudicotyledons</taxon>
        <taxon>Gunneridae</taxon>
        <taxon>Pentapetalae</taxon>
        <taxon>rosids</taxon>
        <taxon>malvids</taxon>
        <taxon>Brassicales</taxon>
        <taxon>Brassicaceae</taxon>
        <taxon>Camelineae</taxon>
        <taxon>Arabidopsis</taxon>
    </lineage>
</organism>
<protein>
    <submittedName>
        <fullName evidence="1">YUP8H12R.16 protein</fullName>
    </submittedName>
</protein>
<gene>
    <name evidence="1" type="primary">YUP8H12R.16</name>
</gene>
<sequence length="102" mass="11782">MSWMIHNWIQLSRGAKATIASSLESGSASPRSSAEIDRIWQTLLGVYDRTQLTCKFYCMYIYTYKDYISEFGIVSHLVFVVDDWALEELRSQSNENVDMSIL</sequence>